<dbReference type="Proteomes" id="UP000320475">
    <property type="component" value="Unassembled WGS sequence"/>
</dbReference>
<dbReference type="InterPro" id="IPR000467">
    <property type="entry name" value="G_patch_dom"/>
</dbReference>
<feature type="region of interest" description="Disordered" evidence="4">
    <location>
        <begin position="144"/>
        <end position="171"/>
    </location>
</feature>
<name>A0A507D4D9_9FUNG</name>
<keyword evidence="3" id="KW-0539">Nucleus</keyword>
<evidence type="ECO:0000259" key="5">
    <source>
        <dbReference type="PROSITE" id="PS50174"/>
    </source>
</evidence>
<feature type="region of interest" description="Disordered" evidence="4">
    <location>
        <begin position="1"/>
        <end position="91"/>
    </location>
</feature>
<accession>A0A507D4D9</accession>
<dbReference type="PANTHER" id="PTHR13948:SF3">
    <property type="entry name" value="FI21118P1"/>
    <property type="match status" value="1"/>
</dbReference>
<evidence type="ECO:0000256" key="3">
    <source>
        <dbReference type="ARBA" id="ARBA00023242"/>
    </source>
</evidence>
<dbReference type="OrthoDB" id="439808at2759"/>
<dbReference type="GO" id="GO:0003723">
    <property type="term" value="F:RNA binding"/>
    <property type="evidence" value="ECO:0007669"/>
    <property type="project" value="UniProtKB-KW"/>
</dbReference>
<dbReference type="InterPro" id="IPR036236">
    <property type="entry name" value="Znf_C2H2_sf"/>
</dbReference>
<evidence type="ECO:0000256" key="2">
    <source>
        <dbReference type="ARBA" id="ARBA00022884"/>
    </source>
</evidence>
<comment type="caution">
    <text evidence="6">The sequence shown here is derived from an EMBL/GenBank/DDBJ whole genome shotgun (WGS) entry which is preliminary data.</text>
</comment>
<gene>
    <name evidence="6" type="ORF">SeLEV6574_g03297</name>
</gene>
<evidence type="ECO:0000313" key="7">
    <source>
        <dbReference type="Proteomes" id="UP000320475"/>
    </source>
</evidence>
<sequence length="394" mass="43532">MCMSANKRHQERGPQKSHSDASPGLPMLTCARTVQGRPPAKPTTLTTFPGIARKPHKVTRMKHESTPHTASLASSATPHGPSDPLSSMRPSELVPASKKRLHSLMDAEVNPLTREKKSTIISSTHHKKITSHLQRWSAIQGELANAPDDDDDDAHPDVQGPINNTEMKEPEPVDLSDDAILKKLPSDAQMNEQYSDLKLIACLLCQRQFKASDDLTKHQVKSELHKTNMGNLRQTQISELRTTLSIQAAAEQARYRNRIEDRSRRMTPEYNHSSHHARREKSESKFVPIQQSWKSIPPVIPVNSVEQPTINGIKEDNAGRKLLEKMGWKEGEGLGAKKDGITIPITAAAYSKGAGLGSVGGTYSDDGTYTESYQAQSKRLARGRMGFETTDSSK</sequence>
<evidence type="ECO:0000313" key="6">
    <source>
        <dbReference type="EMBL" id="TPX46274.1"/>
    </source>
</evidence>
<dbReference type="GO" id="GO:0005634">
    <property type="term" value="C:nucleus"/>
    <property type="evidence" value="ECO:0007669"/>
    <property type="project" value="UniProtKB-SubCell"/>
</dbReference>
<proteinExistence type="predicted"/>
<dbReference type="AlphaFoldDB" id="A0A507D4D9"/>
<dbReference type="SUPFAM" id="SSF57667">
    <property type="entry name" value="beta-beta-alpha zinc fingers"/>
    <property type="match status" value="1"/>
</dbReference>
<dbReference type="PANTHER" id="PTHR13948">
    <property type="entry name" value="RNA-BINDING PROTEIN"/>
    <property type="match status" value="1"/>
</dbReference>
<feature type="compositionally biased region" description="Polar residues" evidence="4">
    <location>
        <begin position="67"/>
        <end position="77"/>
    </location>
</feature>
<dbReference type="VEuPathDB" id="FungiDB:SeMB42_g05798"/>
<evidence type="ECO:0000256" key="4">
    <source>
        <dbReference type="SAM" id="MobiDB-lite"/>
    </source>
</evidence>
<dbReference type="EMBL" id="QEAM01000108">
    <property type="protein sequence ID" value="TPX46274.1"/>
    <property type="molecule type" value="Genomic_DNA"/>
</dbReference>
<feature type="compositionally biased region" description="Basic residues" evidence="4">
    <location>
        <begin position="1"/>
        <end position="10"/>
    </location>
</feature>
<reference evidence="6 7" key="1">
    <citation type="journal article" date="2019" name="Sci. Rep.">
        <title>Comparative genomics of chytrid fungi reveal insights into the obligate biotrophic and pathogenic lifestyle of Synchytrium endobioticum.</title>
        <authorList>
            <person name="van de Vossenberg B.T.L.H."/>
            <person name="Warris S."/>
            <person name="Nguyen H.D.T."/>
            <person name="van Gent-Pelzer M.P.E."/>
            <person name="Joly D.L."/>
            <person name="van de Geest H.C."/>
            <person name="Bonants P.J.M."/>
            <person name="Smith D.S."/>
            <person name="Levesque C.A."/>
            <person name="van der Lee T.A.J."/>
        </authorList>
    </citation>
    <scope>NUCLEOTIDE SEQUENCE [LARGE SCALE GENOMIC DNA]</scope>
    <source>
        <strain evidence="6 7">LEV6574</strain>
    </source>
</reference>
<dbReference type="PROSITE" id="PS50174">
    <property type="entry name" value="G_PATCH"/>
    <property type="match status" value="1"/>
</dbReference>
<dbReference type="GO" id="GO:0000398">
    <property type="term" value="P:mRNA splicing, via spliceosome"/>
    <property type="evidence" value="ECO:0007669"/>
    <property type="project" value="TreeGrafter"/>
</dbReference>
<keyword evidence="2" id="KW-0694">RNA-binding</keyword>
<comment type="subcellular location">
    <subcellularLocation>
        <location evidence="1">Nucleus</location>
    </subcellularLocation>
</comment>
<feature type="domain" description="G-patch" evidence="5">
    <location>
        <begin position="315"/>
        <end position="361"/>
    </location>
</feature>
<evidence type="ECO:0000256" key="1">
    <source>
        <dbReference type="ARBA" id="ARBA00004123"/>
    </source>
</evidence>
<dbReference type="Pfam" id="PF01585">
    <property type="entry name" value="G-patch"/>
    <property type="match status" value="1"/>
</dbReference>
<protein>
    <recommendedName>
        <fullName evidence="5">G-patch domain-containing protein</fullName>
    </recommendedName>
</protein>
<dbReference type="SMART" id="SM00443">
    <property type="entry name" value="G_patch"/>
    <property type="match status" value="1"/>
</dbReference>
<organism evidence="6 7">
    <name type="scientific">Synchytrium endobioticum</name>
    <dbReference type="NCBI Taxonomy" id="286115"/>
    <lineage>
        <taxon>Eukaryota</taxon>
        <taxon>Fungi</taxon>
        <taxon>Fungi incertae sedis</taxon>
        <taxon>Chytridiomycota</taxon>
        <taxon>Chytridiomycota incertae sedis</taxon>
        <taxon>Chytridiomycetes</taxon>
        <taxon>Synchytriales</taxon>
        <taxon>Synchytriaceae</taxon>
        <taxon>Synchytrium</taxon>
    </lineage>
</organism>
<feature type="region of interest" description="Disordered" evidence="4">
    <location>
        <begin position="263"/>
        <end position="286"/>
    </location>
</feature>